<sequence length="51" mass="5096">LGANIPKSENVHLGTGSGTSGKTTPKGTVTMTPPFSPRVGSSKISGAISRQ</sequence>
<dbReference type="RefSeq" id="XP_014143867.1">
    <property type="nucleotide sequence ID" value="XM_014288392.1"/>
</dbReference>
<reference evidence="2 3" key="1">
    <citation type="submission" date="2011-02" db="EMBL/GenBank/DDBJ databases">
        <title>The Genome Sequence of Sphaeroforma arctica JP610.</title>
        <authorList>
            <consortium name="The Broad Institute Genome Sequencing Platform"/>
            <person name="Russ C."/>
            <person name="Cuomo C."/>
            <person name="Young S.K."/>
            <person name="Zeng Q."/>
            <person name="Gargeya S."/>
            <person name="Alvarado L."/>
            <person name="Berlin A."/>
            <person name="Chapman S.B."/>
            <person name="Chen Z."/>
            <person name="Freedman E."/>
            <person name="Gellesch M."/>
            <person name="Goldberg J."/>
            <person name="Griggs A."/>
            <person name="Gujja S."/>
            <person name="Heilman E."/>
            <person name="Heiman D."/>
            <person name="Howarth C."/>
            <person name="Mehta T."/>
            <person name="Neiman D."/>
            <person name="Pearson M."/>
            <person name="Roberts A."/>
            <person name="Saif S."/>
            <person name="Shea T."/>
            <person name="Shenoy N."/>
            <person name="Sisk P."/>
            <person name="Stolte C."/>
            <person name="Sykes S."/>
            <person name="White J."/>
            <person name="Yandava C."/>
            <person name="Burger G."/>
            <person name="Gray M.W."/>
            <person name="Holland P.W.H."/>
            <person name="King N."/>
            <person name="Lang F.B.F."/>
            <person name="Roger A.J."/>
            <person name="Ruiz-Trillo I."/>
            <person name="Haas B."/>
            <person name="Nusbaum C."/>
            <person name="Birren B."/>
        </authorList>
    </citation>
    <scope>NUCLEOTIDE SEQUENCE [LARGE SCALE GENOMIC DNA]</scope>
    <source>
        <strain evidence="2 3">JP610</strain>
    </source>
</reference>
<proteinExistence type="predicted"/>
<name>A0A0L0EZP4_9EUKA</name>
<gene>
    <name evidence="2" type="ORF">SARC_17518</name>
</gene>
<feature type="compositionally biased region" description="Polar residues" evidence="1">
    <location>
        <begin position="42"/>
        <end position="51"/>
    </location>
</feature>
<evidence type="ECO:0000313" key="3">
    <source>
        <dbReference type="Proteomes" id="UP000054560"/>
    </source>
</evidence>
<feature type="non-terminal residue" evidence="2">
    <location>
        <position position="1"/>
    </location>
</feature>
<dbReference type="GeneID" id="25918022"/>
<protein>
    <submittedName>
        <fullName evidence="2">Uncharacterized protein</fullName>
    </submittedName>
</protein>
<organism evidence="2 3">
    <name type="scientific">Sphaeroforma arctica JP610</name>
    <dbReference type="NCBI Taxonomy" id="667725"/>
    <lineage>
        <taxon>Eukaryota</taxon>
        <taxon>Ichthyosporea</taxon>
        <taxon>Ichthyophonida</taxon>
        <taxon>Sphaeroforma</taxon>
    </lineage>
</organism>
<feature type="region of interest" description="Disordered" evidence="1">
    <location>
        <begin position="1"/>
        <end position="51"/>
    </location>
</feature>
<dbReference type="Proteomes" id="UP000054560">
    <property type="component" value="Unassembled WGS sequence"/>
</dbReference>
<dbReference type="AlphaFoldDB" id="A0A0L0EZP4"/>
<keyword evidence="3" id="KW-1185">Reference proteome</keyword>
<accession>A0A0L0EZP4</accession>
<dbReference type="EMBL" id="KQ252645">
    <property type="protein sequence ID" value="KNC69965.1"/>
    <property type="molecule type" value="Genomic_DNA"/>
</dbReference>
<evidence type="ECO:0000313" key="2">
    <source>
        <dbReference type="EMBL" id="KNC69965.1"/>
    </source>
</evidence>
<evidence type="ECO:0000256" key="1">
    <source>
        <dbReference type="SAM" id="MobiDB-lite"/>
    </source>
</evidence>